<accession>A0ABS3ICV1</accession>
<dbReference type="RefSeq" id="WP_207276137.1">
    <property type="nucleotide sequence ID" value="NZ_JAFMPK010000047.1"/>
</dbReference>
<reference evidence="3" key="2">
    <citation type="submission" date="2023-07" db="EMBL/GenBank/DDBJ databases">
        <title>Myceligenerans salitolerans sp. nov., a halotolerant actinomycete isolated from a salt lake in Xinjiang, China.</title>
        <authorList>
            <person name="Guan T."/>
        </authorList>
    </citation>
    <scope>NUCLEOTIDE SEQUENCE [LARGE SCALE GENOMIC DNA]</scope>
    <source>
        <strain evidence="3">XHU 5031</strain>
    </source>
</reference>
<dbReference type="PANTHER" id="PTHR37809:SF1">
    <property type="entry name" value="RIBOSOMAL PROTEIN S12 METHYLTHIOTRANSFERASE ACCESSORY FACTOR YCAO"/>
    <property type="match status" value="1"/>
</dbReference>
<dbReference type="Proteomes" id="UP000664617">
    <property type="component" value="Unassembled WGS sequence"/>
</dbReference>
<dbReference type="Pfam" id="PF02624">
    <property type="entry name" value="YcaO"/>
    <property type="match status" value="1"/>
</dbReference>
<keyword evidence="3" id="KW-1185">Reference proteome</keyword>
<reference evidence="2 3" key="1">
    <citation type="submission" date="2021-03" db="EMBL/GenBank/DDBJ databases">
        <authorList>
            <person name="Xin L."/>
        </authorList>
    </citation>
    <scope>NUCLEOTIDE SEQUENCE [LARGE SCALE GENOMIC DNA]</scope>
    <source>
        <strain evidence="2 3">XHU 5031</strain>
    </source>
</reference>
<name>A0ABS3ICV1_9MICO</name>
<dbReference type="Gene3D" id="3.30.40.250">
    <property type="match status" value="1"/>
</dbReference>
<sequence>MTDRIRTDGVPEGLRGQMGFVCEGDSVAIGFLGEGPASCCPECYERRRVRGRDGERSAGHTCVPACDVLHGTARTLLPRLAERVATALARGLIVRARAGRADLAVEYALPLSTCERCAKHDDGSPRLLAPAAGPLREDYVRSLLRVVVSENVGLVSTIEGERWGPGYRCVATLSGGRDDGMNGAGVGHEGWAAAGTAALEVLERISCVHPARNDSLTHLDVGDERMADPRAFGVYDSYGEPDGTACVAPTAGTRVWVAEATEIGTGRSVHVPASLVYYGDPRADTGQGRLFVESSNGMSVGLDLEDAMHRGLAEVYERDAVLKSWYSGRAPERLDPARWLSRDEWSHWRALCHDLDADDVVAMRVPGDTPHLDCVLVVGRDGLGRRPNLGGAAGWGVAGALRKAISEFVGVRAGMIAAGDGDRWRDADPVVDVVDVADHGKTHFWNPGLWRLWDFWFDAPPGRSVPGATPAASADRFRLLTEAQRRAGRTVLAVDLTNSTHRAVGLRCAKVLVPGTVPPSFGGRNRRVTAFLEEIRRWTVTNGFEWDDTVVRERALVPHPIA</sequence>
<proteinExistence type="predicted"/>
<comment type="caution">
    <text evidence="2">The sequence shown here is derived from an EMBL/GenBank/DDBJ whole genome shotgun (WGS) entry which is preliminary data.</text>
</comment>
<protein>
    <submittedName>
        <fullName evidence="2">YcaO-like family protein</fullName>
    </submittedName>
</protein>
<evidence type="ECO:0000259" key="1">
    <source>
        <dbReference type="PROSITE" id="PS51664"/>
    </source>
</evidence>
<dbReference type="EMBL" id="JAFMPK010000047">
    <property type="protein sequence ID" value="MBO0610214.1"/>
    <property type="molecule type" value="Genomic_DNA"/>
</dbReference>
<dbReference type="PROSITE" id="PS51664">
    <property type="entry name" value="YCAO"/>
    <property type="match status" value="1"/>
</dbReference>
<gene>
    <name evidence="2" type="ORF">J0911_14360</name>
</gene>
<evidence type="ECO:0000313" key="2">
    <source>
        <dbReference type="EMBL" id="MBO0610214.1"/>
    </source>
</evidence>
<feature type="domain" description="YcaO" evidence="1">
    <location>
        <begin position="183"/>
        <end position="562"/>
    </location>
</feature>
<organism evidence="2 3">
    <name type="scientific">Myceligenerans salitolerans</name>
    <dbReference type="NCBI Taxonomy" id="1230528"/>
    <lineage>
        <taxon>Bacteria</taxon>
        <taxon>Bacillati</taxon>
        <taxon>Actinomycetota</taxon>
        <taxon>Actinomycetes</taxon>
        <taxon>Micrococcales</taxon>
        <taxon>Promicromonosporaceae</taxon>
        <taxon>Myceligenerans</taxon>
    </lineage>
</organism>
<dbReference type="Gene3D" id="3.30.160.660">
    <property type="match status" value="1"/>
</dbReference>
<evidence type="ECO:0000313" key="3">
    <source>
        <dbReference type="Proteomes" id="UP000664617"/>
    </source>
</evidence>
<dbReference type="Gene3D" id="3.30.1330.230">
    <property type="match status" value="1"/>
</dbReference>
<dbReference type="InterPro" id="IPR003776">
    <property type="entry name" value="YcaO-like_dom"/>
</dbReference>
<dbReference type="PANTHER" id="PTHR37809">
    <property type="entry name" value="RIBOSOMAL PROTEIN S12 METHYLTHIOTRANSFERASE ACCESSORY FACTOR YCAO"/>
    <property type="match status" value="1"/>
</dbReference>